<keyword evidence="1" id="KW-0732">Signal</keyword>
<proteinExistence type="predicted"/>
<evidence type="ECO:0000256" key="1">
    <source>
        <dbReference type="SAM" id="SignalP"/>
    </source>
</evidence>
<evidence type="ECO:0008006" key="4">
    <source>
        <dbReference type="Google" id="ProtNLM"/>
    </source>
</evidence>
<protein>
    <recommendedName>
        <fullName evidence="4">Secreted protein</fullName>
    </recommendedName>
</protein>
<reference evidence="2 3" key="1">
    <citation type="submission" date="2023-08" db="EMBL/GenBank/DDBJ databases">
        <authorList>
            <person name="Girao M."/>
            <person name="Carvalho M.F."/>
        </authorList>
    </citation>
    <scope>NUCLEOTIDE SEQUENCE [LARGE SCALE GENOMIC DNA]</scope>
    <source>
        <strain evidence="2 3">CC-R104</strain>
    </source>
</reference>
<evidence type="ECO:0000313" key="3">
    <source>
        <dbReference type="Proteomes" id="UP001331936"/>
    </source>
</evidence>
<accession>A0ABU7JX36</accession>
<evidence type="ECO:0000313" key="2">
    <source>
        <dbReference type="EMBL" id="MEE2034079.1"/>
    </source>
</evidence>
<feature type="signal peptide" evidence="1">
    <location>
        <begin position="1"/>
        <end position="33"/>
    </location>
</feature>
<keyword evidence="3" id="KW-1185">Reference proteome</keyword>
<sequence>MTRRTTRHRMRHFTAAATLTVAAGLTLPAVALAQPLPAEPPAVEAPAVETPAPSPLPAILDALHADPGADQVAVAAARAIMDARGSLVDVAESTPLSTYQDGIEFLRTLGVEPFLYPTGAPFCTDDSSLPLGIAPAVAGALPGPWPDRDVLGRKLNIVDPGNTLFAFVPVGLEDDANADGIQLAWFNINSLRGGFVPMGTIEDAANQAVPAGLPPAAEPFVKNAISSFIADTVPFGGVRVAPVDTGSGTVLAAVFGTVQNGEKSCFFLPTIGVVEVPA</sequence>
<name>A0ABU7JX36_9NOCA</name>
<organism evidence="2 3">
    <name type="scientific">Rhodococcus chondri</name>
    <dbReference type="NCBI Taxonomy" id="3065941"/>
    <lineage>
        <taxon>Bacteria</taxon>
        <taxon>Bacillati</taxon>
        <taxon>Actinomycetota</taxon>
        <taxon>Actinomycetes</taxon>
        <taxon>Mycobacteriales</taxon>
        <taxon>Nocardiaceae</taxon>
        <taxon>Rhodococcus</taxon>
    </lineage>
</organism>
<dbReference type="RefSeq" id="WP_330153453.1">
    <property type="nucleotide sequence ID" value="NZ_JAUZMZ010000119.1"/>
</dbReference>
<dbReference type="EMBL" id="JAUZMZ010000119">
    <property type="protein sequence ID" value="MEE2034079.1"/>
    <property type="molecule type" value="Genomic_DNA"/>
</dbReference>
<comment type="caution">
    <text evidence="2">The sequence shown here is derived from an EMBL/GenBank/DDBJ whole genome shotgun (WGS) entry which is preliminary data.</text>
</comment>
<dbReference type="Proteomes" id="UP001331936">
    <property type="component" value="Unassembled WGS sequence"/>
</dbReference>
<gene>
    <name evidence="2" type="ORF">Q8814_18510</name>
</gene>
<feature type="chain" id="PRO_5045687406" description="Secreted protein" evidence="1">
    <location>
        <begin position="34"/>
        <end position="278"/>
    </location>
</feature>